<dbReference type="InterPro" id="IPR051698">
    <property type="entry name" value="Transposase_11-like"/>
</dbReference>
<dbReference type="EMBL" id="FNOK01000082">
    <property type="protein sequence ID" value="SDZ49020.1"/>
    <property type="molecule type" value="Genomic_DNA"/>
</dbReference>
<gene>
    <name evidence="3" type="ORF">SAMN05216215_10823</name>
</gene>
<keyword evidence="1" id="KW-0472">Membrane</keyword>
<dbReference type="PANTHER" id="PTHR30298">
    <property type="entry name" value="H REPEAT-ASSOCIATED PREDICTED TRANSPOSASE"/>
    <property type="match status" value="1"/>
</dbReference>
<dbReference type="Pfam" id="PF13808">
    <property type="entry name" value="DDE_Tnp_1_assoc"/>
    <property type="match status" value="1"/>
</dbReference>
<dbReference type="InterPro" id="IPR032806">
    <property type="entry name" value="YbfD_N"/>
</dbReference>
<keyword evidence="4" id="KW-1185">Reference proteome</keyword>
<reference evidence="4" key="1">
    <citation type="submission" date="2016-10" db="EMBL/GenBank/DDBJ databases">
        <authorList>
            <person name="Varghese N."/>
            <person name="Submissions S."/>
        </authorList>
    </citation>
    <scope>NUCLEOTIDE SEQUENCE [LARGE SCALE GENOMIC DNA]</scope>
    <source>
        <strain evidence="4">CGMCC 4.3530</strain>
    </source>
</reference>
<name>A0A1H3TFZ7_9PSEU</name>
<dbReference type="NCBIfam" id="NF033564">
    <property type="entry name" value="transpos_ISAs1"/>
    <property type="match status" value="1"/>
</dbReference>
<dbReference type="InterPro" id="IPR047647">
    <property type="entry name" value="ISAs1_transpos"/>
</dbReference>
<dbReference type="PANTHER" id="PTHR30298:SF0">
    <property type="entry name" value="PROTEIN YBFL-RELATED"/>
    <property type="match status" value="1"/>
</dbReference>
<keyword evidence="1" id="KW-1133">Transmembrane helix</keyword>
<dbReference type="STRING" id="418495.SAMN05216215_10823"/>
<sequence>MPALSSSPVLDCPVESGPARPAPVVDVGWPVPQGLLEVLTGVADPRKRRGVRHRLAVVLAIALAATLAGACSFTAVAEWATDAPAGVLTRLGVLRRAPSESTIRRVLQRLPGDAFDEMLSAWMWLRTSTISGRRVIAFDGKTVKRAKDTAGKLVHLLSGLCQRTGAVLTQVAVGAKTNEIPVLATLLGGLDITTRSSLPTPCTASVIPPRSSVIVAATTSSRSKATSPPCGNK</sequence>
<proteinExistence type="predicted"/>
<dbReference type="AlphaFoldDB" id="A0A1H3TFZ7"/>
<evidence type="ECO:0000313" key="4">
    <source>
        <dbReference type="Proteomes" id="UP000199529"/>
    </source>
</evidence>
<evidence type="ECO:0000259" key="2">
    <source>
        <dbReference type="Pfam" id="PF13808"/>
    </source>
</evidence>
<feature type="transmembrane region" description="Helical" evidence="1">
    <location>
        <begin position="55"/>
        <end position="77"/>
    </location>
</feature>
<feature type="domain" description="H repeat-associated protein N-terminal" evidence="2">
    <location>
        <begin position="37"/>
        <end position="123"/>
    </location>
</feature>
<dbReference type="Proteomes" id="UP000199529">
    <property type="component" value="Unassembled WGS sequence"/>
</dbReference>
<organism evidence="3 4">
    <name type="scientific">Saccharopolyspora shandongensis</name>
    <dbReference type="NCBI Taxonomy" id="418495"/>
    <lineage>
        <taxon>Bacteria</taxon>
        <taxon>Bacillati</taxon>
        <taxon>Actinomycetota</taxon>
        <taxon>Actinomycetes</taxon>
        <taxon>Pseudonocardiales</taxon>
        <taxon>Pseudonocardiaceae</taxon>
        <taxon>Saccharopolyspora</taxon>
    </lineage>
</organism>
<accession>A0A1H3TFZ7</accession>
<evidence type="ECO:0000256" key="1">
    <source>
        <dbReference type="SAM" id="Phobius"/>
    </source>
</evidence>
<protein>
    <submittedName>
        <fullName evidence="3">DDE_Tnp_1-associated</fullName>
    </submittedName>
</protein>
<keyword evidence="1" id="KW-0812">Transmembrane</keyword>
<evidence type="ECO:0000313" key="3">
    <source>
        <dbReference type="EMBL" id="SDZ49020.1"/>
    </source>
</evidence>